<evidence type="ECO:0000259" key="1">
    <source>
        <dbReference type="Pfam" id="PF00534"/>
    </source>
</evidence>
<comment type="caution">
    <text evidence="3">The sequence shown here is derived from an EMBL/GenBank/DDBJ whole genome shotgun (WGS) entry which is preliminary data.</text>
</comment>
<proteinExistence type="predicted"/>
<dbReference type="Gene3D" id="3.40.50.2000">
    <property type="entry name" value="Glycogen Phosphorylase B"/>
    <property type="match status" value="2"/>
</dbReference>
<dbReference type="InterPro" id="IPR050194">
    <property type="entry name" value="Glycosyltransferase_grp1"/>
</dbReference>
<organism evidence="3 4">
    <name type="scientific">Helicobacter anseris</name>
    <dbReference type="NCBI Taxonomy" id="375926"/>
    <lineage>
        <taxon>Bacteria</taxon>
        <taxon>Pseudomonadati</taxon>
        <taxon>Campylobacterota</taxon>
        <taxon>Epsilonproteobacteria</taxon>
        <taxon>Campylobacterales</taxon>
        <taxon>Helicobacteraceae</taxon>
        <taxon>Helicobacter</taxon>
    </lineage>
</organism>
<name>A0A3D8J9U6_9HELI</name>
<dbReference type="OrthoDB" id="9790710at2"/>
<evidence type="ECO:0000313" key="4">
    <source>
        <dbReference type="Proteomes" id="UP000256695"/>
    </source>
</evidence>
<protein>
    <submittedName>
        <fullName evidence="3">Glycosyl transferase family 1</fullName>
    </submittedName>
</protein>
<dbReference type="Pfam" id="PF13439">
    <property type="entry name" value="Glyco_transf_4"/>
    <property type="match status" value="1"/>
</dbReference>
<reference evidence="3 4" key="1">
    <citation type="submission" date="2018-04" db="EMBL/GenBank/DDBJ databases">
        <title>Novel Campyloabacter and Helicobacter Species and Strains.</title>
        <authorList>
            <person name="Mannion A.J."/>
            <person name="Shen Z."/>
            <person name="Fox J.G."/>
        </authorList>
    </citation>
    <scope>NUCLEOTIDE SEQUENCE [LARGE SCALE GENOMIC DNA]</scope>
    <source>
        <strain evidence="3 4">MIT 04-9362</strain>
    </source>
</reference>
<gene>
    <name evidence="3" type="ORF">CQA57_04210</name>
</gene>
<evidence type="ECO:0000313" key="3">
    <source>
        <dbReference type="EMBL" id="RDU73876.1"/>
    </source>
</evidence>
<dbReference type="AlphaFoldDB" id="A0A3D8J9U6"/>
<dbReference type="PANTHER" id="PTHR45947:SF3">
    <property type="entry name" value="SULFOQUINOVOSYL TRANSFERASE SQD2"/>
    <property type="match status" value="1"/>
</dbReference>
<keyword evidence="3" id="KW-0808">Transferase</keyword>
<dbReference type="Proteomes" id="UP000256695">
    <property type="component" value="Unassembled WGS sequence"/>
</dbReference>
<dbReference type="GO" id="GO:0016757">
    <property type="term" value="F:glycosyltransferase activity"/>
    <property type="evidence" value="ECO:0007669"/>
    <property type="project" value="InterPro"/>
</dbReference>
<dbReference type="InterPro" id="IPR028098">
    <property type="entry name" value="Glyco_trans_4-like_N"/>
</dbReference>
<dbReference type="Pfam" id="PF00534">
    <property type="entry name" value="Glycos_transf_1"/>
    <property type="match status" value="1"/>
</dbReference>
<dbReference type="RefSeq" id="WP_115578984.1">
    <property type="nucleotide sequence ID" value="NZ_NXLX01000008.1"/>
</dbReference>
<feature type="domain" description="Glycosyl transferase family 1" evidence="1">
    <location>
        <begin position="185"/>
        <end position="334"/>
    </location>
</feature>
<dbReference type="InterPro" id="IPR001296">
    <property type="entry name" value="Glyco_trans_1"/>
</dbReference>
<evidence type="ECO:0000259" key="2">
    <source>
        <dbReference type="Pfam" id="PF13439"/>
    </source>
</evidence>
<dbReference type="SUPFAM" id="SSF53756">
    <property type="entry name" value="UDP-Glycosyltransferase/glycogen phosphorylase"/>
    <property type="match status" value="1"/>
</dbReference>
<keyword evidence="4" id="KW-1185">Reference proteome</keyword>
<dbReference type="EMBL" id="NXLX01000008">
    <property type="protein sequence ID" value="RDU73876.1"/>
    <property type="molecule type" value="Genomic_DNA"/>
</dbReference>
<dbReference type="PANTHER" id="PTHR45947">
    <property type="entry name" value="SULFOQUINOVOSYL TRANSFERASE SQD2"/>
    <property type="match status" value="1"/>
</dbReference>
<sequence length="366" mass="42023">MQNNIKILQFGKFYPPDIGGIEVVMEDICDGINAKHIQCDVLCSNSKNYYQEDITALNAKIFRTASFGKIASTSISPQMIFKLRELISQYDIIHVHLPDPMATLALFLSPHKTKKIILHWHSDIINQKFLLNFFLPLQNWILKRANKIIATSEKYILESPYLSKYKEKCICIPIGINMPTPSKKPSKQSNIILSVGRLVTWKGFEYLIESLKFLPQNFQVQIIGEGNQDYKKRLLDLIYTQKLEDRVFLLGKKNKEELAKLYENANCFVLPSYQESFGIVLLEAMHYSLPLVCAKFAPSGSDWINQDNITGFVVSPKDSKAIAQAILKIQENYDFLSNNAHQRFQALFTKEKMIEKVAQLYLNLSK</sequence>
<accession>A0A3D8J9U6</accession>
<feature type="domain" description="Glycosyltransferase subfamily 4-like N-terminal" evidence="2">
    <location>
        <begin position="18"/>
        <end position="154"/>
    </location>
</feature>